<name>A0A2G9YYJ5_9BACT</name>
<proteinExistence type="predicted"/>
<dbReference type="EMBL" id="PCRP01000046">
    <property type="protein sequence ID" value="PIP23521.1"/>
    <property type="molecule type" value="Genomic_DNA"/>
</dbReference>
<dbReference type="AlphaFoldDB" id="A0A2G9YYJ5"/>
<sequence>MKRFLIALVLLVVFFSLPVSVSAFSDEMLVPITHEIIGVAGWYGTGRGECLGCRRDRMMANGERLDDQELMVACGTDLYNEDGTIVAGSCRLFDVGTTVRITNLVNGKSVVAKVTDRGGFTSFGRILDVTKAVRDALDMEDLAMVKVELL</sequence>
<keyword evidence="1" id="KW-0732">Signal</keyword>
<dbReference type="SUPFAM" id="SSF50685">
    <property type="entry name" value="Barwin-like endoglucanases"/>
    <property type="match status" value="1"/>
</dbReference>
<comment type="caution">
    <text evidence="2">The sequence shown here is derived from an EMBL/GenBank/DDBJ whole genome shotgun (WGS) entry which is preliminary data.</text>
</comment>
<accession>A0A2G9YYJ5</accession>
<dbReference type="PANTHER" id="PTHR34183:SF8">
    <property type="entry name" value="ENDOLYTIC PEPTIDOGLYCAN TRANSGLYCOSYLASE RLPA-RELATED"/>
    <property type="match status" value="1"/>
</dbReference>
<feature type="signal peptide" evidence="1">
    <location>
        <begin position="1"/>
        <end position="25"/>
    </location>
</feature>
<protein>
    <recommendedName>
        <fullName evidence="4">RlpA-like protein double-psi beta-barrel domain-containing protein</fullName>
    </recommendedName>
</protein>
<evidence type="ECO:0000313" key="2">
    <source>
        <dbReference type="EMBL" id="PIP23521.1"/>
    </source>
</evidence>
<dbReference type="CDD" id="cd22268">
    <property type="entry name" value="DPBB_RlpA-like"/>
    <property type="match status" value="1"/>
</dbReference>
<dbReference type="Gene3D" id="2.40.40.10">
    <property type="entry name" value="RlpA-like domain"/>
    <property type="match status" value="1"/>
</dbReference>
<reference evidence="2 3" key="1">
    <citation type="submission" date="2017-09" db="EMBL/GenBank/DDBJ databases">
        <title>Depth-based differentiation of microbial function through sediment-hosted aquifers and enrichment of novel symbionts in the deep terrestrial subsurface.</title>
        <authorList>
            <person name="Probst A.J."/>
            <person name="Ladd B."/>
            <person name="Jarett J.K."/>
            <person name="Geller-Mcgrath D.E."/>
            <person name="Sieber C.M."/>
            <person name="Emerson J.B."/>
            <person name="Anantharaman K."/>
            <person name="Thomas B.C."/>
            <person name="Malmstrom R."/>
            <person name="Stieglmeier M."/>
            <person name="Klingl A."/>
            <person name="Woyke T."/>
            <person name="Ryan C.M."/>
            <person name="Banfield J.F."/>
        </authorList>
    </citation>
    <scope>NUCLEOTIDE SEQUENCE [LARGE SCALE GENOMIC DNA]</scope>
    <source>
        <strain evidence="2">CG23_combo_of_CG06-09_8_20_14_all_38_19</strain>
    </source>
</reference>
<organism evidence="2 3">
    <name type="scientific">Candidatus Nealsonbacteria bacterium CG23_combo_of_CG06-09_8_20_14_all_38_19</name>
    <dbReference type="NCBI Taxonomy" id="1974721"/>
    <lineage>
        <taxon>Bacteria</taxon>
        <taxon>Candidatus Nealsoniibacteriota</taxon>
    </lineage>
</organism>
<evidence type="ECO:0000313" key="3">
    <source>
        <dbReference type="Proteomes" id="UP000230273"/>
    </source>
</evidence>
<dbReference type="PANTHER" id="PTHR34183">
    <property type="entry name" value="ENDOLYTIC PEPTIDOGLYCAN TRANSGLYCOSYLASE RLPA"/>
    <property type="match status" value="1"/>
</dbReference>
<dbReference type="Proteomes" id="UP000230273">
    <property type="component" value="Unassembled WGS sequence"/>
</dbReference>
<dbReference type="InterPro" id="IPR036908">
    <property type="entry name" value="RlpA-like_sf"/>
</dbReference>
<gene>
    <name evidence="2" type="ORF">COX36_02900</name>
</gene>
<feature type="chain" id="PRO_5013688396" description="RlpA-like protein double-psi beta-barrel domain-containing protein" evidence="1">
    <location>
        <begin position="26"/>
        <end position="150"/>
    </location>
</feature>
<evidence type="ECO:0008006" key="4">
    <source>
        <dbReference type="Google" id="ProtNLM"/>
    </source>
</evidence>
<evidence type="ECO:0000256" key="1">
    <source>
        <dbReference type="SAM" id="SignalP"/>
    </source>
</evidence>